<dbReference type="SUPFAM" id="SSF51126">
    <property type="entry name" value="Pectin lyase-like"/>
    <property type="match status" value="1"/>
</dbReference>
<reference evidence="2 3" key="1">
    <citation type="submission" date="2018-02" db="EMBL/GenBank/DDBJ databases">
        <title>Comparative genomes isolates from brazilian mangrove.</title>
        <authorList>
            <person name="Araujo J.E."/>
            <person name="Taketani R.G."/>
            <person name="Silva M.C.P."/>
            <person name="Loureco M.V."/>
            <person name="Andreote F.D."/>
        </authorList>
    </citation>
    <scope>NUCLEOTIDE SEQUENCE [LARGE SCALE GENOMIC DNA]</scope>
    <source>
        <strain evidence="2 3">Hex-1 MGV</strain>
    </source>
</reference>
<accession>A0A2S8FBI3</accession>
<evidence type="ECO:0000313" key="2">
    <source>
        <dbReference type="EMBL" id="PQO29521.1"/>
    </source>
</evidence>
<evidence type="ECO:0000256" key="1">
    <source>
        <dbReference type="SAM" id="MobiDB-lite"/>
    </source>
</evidence>
<dbReference type="Gene3D" id="2.160.20.10">
    <property type="entry name" value="Single-stranded right-handed beta-helix, Pectin lyase-like"/>
    <property type="match status" value="1"/>
</dbReference>
<protein>
    <recommendedName>
        <fullName evidence="4">Right handed beta helix domain-containing protein</fullName>
    </recommendedName>
</protein>
<dbReference type="Proteomes" id="UP000238322">
    <property type="component" value="Unassembled WGS sequence"/>
</dbReference>
<proteinExistence type="predicted"/>
<evidence type="ECO:0000313" key="3">
    <source>
        <dbReference type="Proteomes" id="UP000238322"/>
    </source>
</evidence>
<gene>
    <name evidence="2" type="ORF">C5Y83_26030</name>
</gene>
<dbReference type="InterPro" id="IPR012334">
    <property type="entry name" value="Pectin_lyas_fold"/>
</dbReference>
<organism evidence="2 3">
    <name type="scientific">Blastopirellula marina</name>
    <dbReference type="NCBI Taxonomy" id="124"/>
    <lineage>
        <taxon>Bacteria</taxon>
        <taxon>Pseudomonadati</taxon>
        <taxon>Planctomycetota</taxon>
        <taxon>Planctomycetia</taxon>
        <taxon>Pirellulales</taxon>
        <taxon>Pirellulaceae</taxon>
        <taxon>Blastopirellula</taxon>
    </lineage>
</organism>
<evidence type="ECO:0008006" key="4">
    <source>
        <dbReference type="Google" id="ProtNLM"/>
    </source>
</evidence>
<dbReference type="AlphaFoldDB" id="A0A2S8FBI3"/>
<sequence length="342" mass="37231">MMVVKTVPTLTITSIKWISMRRFALVLLLVFSASNARGGDIFVNNVSGDDRNTGRTNSISEGSGGPISTIAKALRIARKGDRIILTNTGVPYKESISLQGGDNSGFDFAPFIIQGNGAVLDGTAPIQIEDWKFVQGDVYCFAPTYKQYQQLYLDGKPAKRIKVESRNQLDKLEPMTWDLVDGMIFFCSEKDVDPGNYRITYTAHRTGITLYEVRNVQIVDLTVQGFQLDGINAHSNCYNTELVSITSRGNGRSGVSVGGASKVTISRSLLGDNATVQLRGEGFSKTTVLDSTLLENTAPATYQKDARIEIDGEPISEAPAAQSAQMIRRIPRPGAPASPLQR</sequence>
<comment type="caution">
    <text evidence="2">The sequence shown here is derived from an EMBL/GenBank/DDBJ whole genome shotgun (WGS) entry which is preliminary data.</text>
</comment>
<name>A0A2S8FBI3_9BACT</name>
<feature type="region of interest" description="Disordered" evidence="1">
    <location>
        <begin position="313"/>
        <end position="342"/>
    </location>
</feature>
<dbReference type="InterPro" id="IPR011050">
    <property type="entry name" value="Pectin_lyase_fold/virulence"/>
</dbReference>
<dbReference type="EMBL" id="PUHY01000015">
    <property type="protein sequence ID" value="PQO29521.1"/>
    <property type="molecule type" value="Genomic_DNA"/>
</dbReference>